<sequence>MREKLLALCLVAAPALVPHDASAQYRTLPSRADSVVRHTLSAADTASSPVVITLEQALQIALSENIPVKVADQEIQRTTYARKGTYASLFPQIDVSGTYQRTIKKQVMYMDFDMSSMEGGGGSSEGDGTGSGEGFTIPDTSEGLEVGRWNTWAAGLNATMPLVNPQLWKSLRISGLEVEMAIEKARSSRLDMVTQVKQAFYGTLLAKEAFQVYKDVYENALDNLHETEKKFRVQKATEYDMTRAQTSVANAIPDVYNAESSVILSLWQLKAVMGVDLDMNLDVAGKLEDYSSQMLYAEIQGDSISLENNTTMRQLALQAEQLAHTIKMQKYAYIPTLSAAFSFSINAMTNDFKFSQYQWTPYSYVGVNLSIPVFSGGKRYNDVRQAKTQATQLRLQTMDTERNLKISIRQSLVTMETSMKTYQAAKAAVASARKGYSIASKTYQVGKNTLLELNDARLALTQAELGASQAVYDYLVAKSILEQTLGHDFTE</sequence>
<evidence type="ECO:0000256" key="3">
    <source>
        <dbReference type="ARBA" id="ARBA00022448"/>
    </source>
</evidence>
<dbReference type="PANTHER" id="PTHR30026:SF20">
    <property type="entry name" value="OUTER MEMBRANE PROTEIN TOLC"/>
    <property type="match status" value="1"/>
</dbReference>
<dbReference type="InterPro" id="IPR051906">
    <property type="entry name" value="TolC-like"/>
</dbReference>
<dbReference type="GO" id="GO:0009279">
    <property type="term" value="C:cell outer membrane"/>
    <property type="evidence" value="ECO:0007669"/>
    <property type="project" value="UniProtKB-SubCell"/>
</dbReference>
<keyword evidence="7" id="KW-0998">Cell outer membrane</keyword>
<organism evidence="10 11">
    <name type="scientific">Candidatus Cryptobacteroides excrementipullorum</name>
    <dbReference type="NCBI Taxonomy" id="2840761"/>
    <lineage>
        <taxon>Bacteria</taxon>
        <taxon>Pseudomonadati</taxon>
        <taxon>Bacteroidota</taxon>
        <taxon>Bacteroidia</taxon>
        <taxon>Bacteroidales</taxon>
        <taxon>Candidatus Cryptobacteroides</taxon>
    </lineage>
</organism>
<dbReference type="Gene3D" id="1.20.1600.10">
    <property type="entry name" value="Outer membrane efflux proteins (OEP)"/>
    <property type="match status" value="1"/>
</dbReference>
<keyword evidence="3" id="KW-0813">Transport</keyword>
<comment type="subcellular location">
    <subcellularLocation>
        <location evidence="1">Cell outer membrane</location>
    </subcellularLocation>
</comment>
<comment type="similarity">
    <text evidence="2">Belongs to the outer membrane factor (OMF) (TC 1.B.17) family.</text>
</comment>
<dbReference type="GO" id="GO:1990281">
    <property type="term" value="C:efflux pump complex"/>
    <property type="evidence" value="ECO:0007669"/>
    <property type="project" value="TreeGrafter"/>
</dbReference>
<evidence type="ECO:0000256" key="8">
    <source>
        <dbReference type="SAM" id="MobiDB-lite"/>
    </source>
</evidence>
<keyword evidence="6" id="KW-0472">Membrane</keyword>
<feature type="compositionally biased region" description="Gly residues" evidence="8">
    <location>
        <begin position="118"/>
        <end position="133"/>
    </location>
</feature>
<evidence type="ECO:0000256" key="7">
    <source>
        <dbReference type="ARBA" id="ARBA00023237"/>
    </source>
</evidence>
<proteinExistence type="inferred from homology"/>
<protein>
    <submittedName>
        <fullName evidence="10">TolC family protein</fullName>
    </submittedName>
</protein>
<keyword evidence="5" id="KW-0812">Transmembrane</keyword>
<evidence type="ECO:0000313" key="11">
    <source>
        <dbReference type="Proteomes" id="UP000823771"/>
    </source>
</evidence>
<accession>A0A9D9NM88</accession>
<reference evidence="10" key="1">
    <citation type="submission" date="2020-10" db="EMBL/GenBank/DDBJ databases">
        <authorList>
            <person name="Gilroy R."/>
        </authorList>
    </citation>
    <scope>NUCLEOTIDE SEQUENCE</scope>
    <source>
        <strain evidence="10">2478</strain>
    </source>
</reference>
<dbReference type="SUPFAM" id="SSF56954">
    <property type="entry name" value="Outer membrane efflux proteins (OEP)"/>
    <property type="match status" value="1"/>
</dbReference>
<dbReference type="EMBL" id="JADILZ010000044">
    <property type="protein sequence ID" value="MBO8478263.1"/>
    <property type="molecule type" value="Genomic_DNA"/>
</dbReference>
<evidence type="ECO:0000256" key="6">
    <source>
        <dbReference type="ARBA" id="ARBA00023136"/>
    </source>
</evidence>
<dbReference type="GO" id="GO:0015562">
    <property type="term" value="F:efflux transmembrane transporter activity"/>
    <property type="evidence" value="ECO:0007669"/>
    <property type="project" value="InterPro"/>
</dbReference>
<evidence type="ECO:0000256" key="1">
    <source>
        <dbReference type="ARBA" id="ARBA00004442"/>
    </source>
</evidence>
<dbReference type="AlphaFoldDB" id="A0A9D9NM88"/>
<feature type="chain" id="PRO_5039634746" evidence="9">
    <location>
        <begin position="24"/>
        <end position="491"/>
    </location>
</feature>
<keyword evidence="4" id="KW-1134">Transmembrane beta strand</keyword>
<feature type="region of interest" description="Disordered" evidence="8">
    <location>
        <begin position="117"/>
        <end position="142"/>
    </location>
</feature>
<dbReference type="PANTHER" id="PTHR30026">
    <property type="entry name" value="OUTER MEMBRANE PROTEIN TOLC"/>
    <property type="match status" value="1"/>
</dbReference>
<gene>
    <name evidence="10" type="ORF">IAB80_05200</name>
</gene>
<name>A0A9D9NM88_9BACT</name>
<evidence type="ECO:0000256" key="2">
    <source>
        <dbReference type="ARBA" id="ARBA00007613"/>
    </source>
</evidence>
<feature type="signal peptide" evidence="9">
    <location>
        <begin position="1"/>
        <end position="23"/>
    </location>
</feature>
<reference evidence="10" key="2">
    <citation type="journal article" date="2021" name="PeerJ">
        <title>Extensive microbial diversity within the chicken gut microbiome revealed by metagenomics and culture.</title>
        <authorList>
            <person name="Gilroy R."/>
            <person name="Ravi A."/>
            <person name="Getino M."/>
            <person name="Pursley I."/>
            <person name="Horton D.L."/>
            <person name="Alikhan N.F."/>
            <person name="Baker D."/>
            <person name="Gharbi K."/>
            <person name="Hall N."/>
            <person name="Watson M."/>
            <person name="Adriaenssens E.M."/>
            <person name="Foster-Nyarko E."/>
            <person name="Jarju S."/>
            <person name="Secka A."/>
            <person name="Antonio M."/>
            <person name="Oren A."/>
            <person name="Chaudhuri R.R."/>
            <person name="La Ragione R."/>
            <person name="Hildebrand F."/>
            <person name="Pallen M.J."/>
        </authorList>
    </citation>
    <scope>NUCLEOTIDE SEQUENCE</scope>
    <source>
        <strain evidence="10">2478</strain>
    </source>
</reference>
<dbReference type="InterPro" id="IPR003423">
    <property type="entry name" value="OMP_efflux"/>
</dbReference>
<dbReference type="Proteomes" id="UP000823771">
    <property type="component" value="Unassembled WGS sequence"/>
</dbReference>
<evidence type="ECO:0000313" key="10">
    <source>
        <dbReference type="EMBL" id="MBO8478263.1"/>
    </source>
</evidence>
<comment type="caution">
    <text evidence="10">The sequence shown here is derived from an EMBL/GenBank/DDBJ whole genome shotgun (WGS) entry which is preliminary data.</text>
</comment>
<keyword evidence="9" id="KW-0732">Signal</keyword>
<dbReference type="Pfam" id="PF02321">
    <property type="entry name" value="OEP"/>
    <property type="match status" value="2"/>
</dbReference>
<evidence type="ECO:0000256" key="5">
    <source>
        <dbReference type="ARBA" id="ARBA00022692"/>
    </source>
</evidence>
<evidence type="ECO:0000256" key="4">
    <source>
        <dbReference type="ARBA" id="ARBA00022452"/>
    </source>
</evidence>
<dbReference type="GO" id="GO:0015288">
    <property type="term" value="F:porin activity"/>
    <property type="evidence" value="ECO:0007669"/>
    <property type="project" value="TreeGrafter"/>
</dbReference>
<evidence type="ECO:0000256" key="9">
    <source>
        <dbReference type="SAM" id="SignalP"/>
    </source>
</evidence>